<feature type="region of interest" description="Disordered" evidence="1">
    <location>
        <begin position="45"/>
        <end position="89"/>
    </location>
</feature>
<comment type="caution">
    <text evidence="2">The sequence shown here is derived from an EMBL/GenBank/DDBJ whole genome shotgun (WGS) entry which is preliminary data.</text>
</comment>
<feature type="region of interest" description="Disordered" evidence="1">
    <location>
        <begin position="1"/>
        <end position="28"/>
    </location>
</feature>
<name>A0A430FGI9_9BIFI</name>
<dbReference type="EMBL" id="QXGJ01000002">
    <property type="protein sequence ID" value="RSX52015.1"/>
    <property type="molecule type" value="Genomic_DNA"/>
</dbReference>
<keyword evidence="3" id="KW-1185">Reference proteome</keyword>
<evidence type="ECO:0000256" key="1">
    <source>
        <dbReference type="SAM" id="MobiDB-lite"/>
    </source>
</evidence>
<accession>A0A430FGI9</accession>
<gene>
    <name evidence="2" type="ORF">D2E23_0622</name>
</gene>
<proteinExistence type="predicted"/>
<dbReference type="Proteomes" id="UP000288607">
    <property type="component" value="Unassembled WGS sequence"/>
</dbReference>
<evidence type="ECO:0000313" key="3">
    <source>
        <dbReference type="Proteomes" id="UP000288607"/>
    </source>
</evidence>
<evidence type="ECO:0000313" key="2">
    <source>
        <dbReference type="EMBL" id="RSX52015.1"/>
    </source>
</evidence>
<organism evidence="2 3">
    <name type="scientific">Bifidobacterium callimiconis</name>
    <dbReference type="NCBI Taxonomy" id="2306973"/>
    <lineage>
        <taxon>Bacteria</taxon>
        <taxon>Bacillati</taxon>
        <taxon>Actinomycetota</taxon>
        <taxon>Actinomycetes</taxon>
        <taxon>Bifidobacteriales</taxon>
        <taxon>Bifidobacteriaceae</taxon>
        <taxon>Bifidobacterium</taxon>
    </lineage>
</organism>
<dbReference type="AlphaFoldDB" id="A0A430FGI9"/>
<protein>
    <submittedName>
        <fullName evidence="2">Uncharacterized protein</fullName>
    </submittedName>
</protein>
<sequence length="173" mass="19677">MKPTSGTTEHETGRAPRLRSMPGSMATGGTLPDVVWLDDLLDEFRQDDTGLPPLEEEDGHRHEPSCVYDGPSEYEDEDFGDLDREPDERACTEKPEYYIRARSEDPLDDTTRTFYYCPRHFALNLGYLCDVMSRRGPALEIRHFVDQGRLPDRMTIQSWGPIGQLPPDDTAQG</sequence>
<reference evidence="2 3" key="1">
    <citation type="submission" date="2018-09" db="EMBL/GenBank/DDBJ databases">
        <title>Characterization of the phylogenetic diversity of five novel species belonging to the genus Bifidobacterium.</title>
        <authorList>
            <person name="Lugli G.A."/>
            <person name="Duranti S."/>
            <person name="Milani C."/>
        </authorList>
    </citation>
    <scope>NUCLEOTIDE SEQUENCE [LARGE SCALE GENOMIC DNA]</scope>
    <source>
        <strain evidence="2 3">2028B</strain>
    </source>
</reference>